<dbReference type="Pfam" id="PF13522">
    <property type="entry name" value="GATase_6"/>
    <property type="match status" value="1"/>
</dbReference>
<proteinExistence type="inferred from homology"/>
<dbReference type="InterPro" id="IPR000836">
    <property type="entry name" value="PRTase_dom"/>
</dbReference>
<dbReference type="EMBL" id="UOGC01000144">
    <property type="protein sequence ID" value="VAX22974.1"/>
    <property type="molecule type" value="Genomic_DNA"/>
</dbReference>
<dbReference type="Gene3D" id="3.60.20.10">
    <property type="entry name" value="Glutamine Phosphoribosylpyrophosphate, subunit 1, domain 1"/>
    <property type="match status" value="1"/>
</dbReference>
<comment type="similarity">
    <text evidence="2">In the C-terminal section; belongs to the purine/pyrimidine phosphoribosyltransferase family.</text>
</comment>
<reference evidence="9" key="1">
    <citation type="submission" date="2018-06" db="EMBL/GenBank/DDBJ databases">
        <authorList>
            <person name="Zhirakovskaya E."/>
        </authorList>
    </citation>
    <scope>NUCLEOTIDE SEQUENCE</scope>
</reference>
<dbReference type="PROSITE" id="PS51278">
    <property type="entry name" value="GATASE_TYPE_2"/>
    <property type="match status" value="1"/>
</dbReference>
<dbReference type="InterPro" id="IPR017932">
    <property type="entry name" value="GATase_2_dom"/>
</dbReference>
<dbReference type="CDD" id="cd06223">
    <property type="entry name" value="PRTases_typeI"/>
    <property type="match status" value="1"/>
</dbReference>
<evidence type="ECO:0000256" key="6">
    <source>
        <dbReference type="ARBA" id="ARBA00022755"/>
    </source>
</evidence>
<dbReference type="InterPro" id="IPR029057">
    <property type="entry name" value="PRTase-like"/>
</dbReference>
<dbReference type="InterPro" id="IPR029055">
    <property type="entry name" value="Ntn_hydrolases_N"/>
</dbReference>
<dbReference type="Pfam" id="PF00156">
    <property type="entry name" value="Pribosyltran"/>
    <property type="match status" value="1"/>
</dbReference>
<sequence length="480" mass="53007">MSLDKFKEECAVFAVHNHTEAANLTYLGLYAQQHRGQESSGIVSSDNVRHYAEIGLGRVSEIFNEDKISRLKGLSAIGHNRYSTQGETQIRNAQPFAIEYSHGPLALAHNGNLTNASAVREKLEREGSIFRSTNDSEIVIHLIAKSREPRLKDRVIEALSQVEGAYSMTIMSQDELIIARDPNGFRPLAMARLGAAYIFASETCAFDLIDAKFVREVEPGEVVVVNDEGLTSYFPFEKAPKKHCIFEFIYFARPDSMIFGSGVHHVRKAFGKRLAKELPVDADCVIPVPDSGVVAAQGYAEEAGIPFETGIIRNHYVGRTFIEPLQSIRHFGVKIKHNPIRELIEGKRVVLVDDSIVRGTTSRKLVKMMRDAGAKEVHMRISSPPTTHSCFYGIDTPARAELIAATYSVEDIKGFLGVESLAYLSMEGMMGALNESSNFCVACFDGNYPIPVPVAEGQMELLEKSLAETASPDDGKQTLY</sequence>
<keyword evidence="6" id="KW-0658">Purine biosynthesis</keyword>
<accession>A0A3B1CFY5</accession>
<evidence type="ECO:0000259" key="8">
    <source>
        <dbReference type="PROSITE" id="PS51278"/>
    </source>
</evidence>
<evidence type="ECO:0000256" key="3">
    <source>
        <dbReference type="ARBA" id="ARBA00011941"/>
    </source>
</evidence>
<dbReference type="InterPro" id="IPR005854">
    <property type="entry name" value="PurF"/>
</dbReference>
<dbReference type="CDD" id="cd00715">
    <property type="entry name" value="GPATase_N"/>
    <property type="match status" value="1"/>
</dbReference>
<dbReference type="GO" id="GO:0009113">
    <property type="term" value="P:purine nucleobase biosynthetic process"/>
    <property type="evidence" value="ECO:0007669"/>
    <property type="project" value="InterPro"/>
</dbReference>
<dbReference type="SUPFAM" id="SSF53271">
    <property type="entry name" value="PRTase-like"/>
    <property type="match status" value="1"/>
</dbReference>
<dbReference type="GO" id="GO:0004044">
    <property type="term" value="F:amidophosphoribosyltransferase activity"/>
    <property type="evidence" value="ECO:0007669"/>
    <property type="project" value="UniProtKB-EC"/>
</dbReference>
<evidence type="ECO:0000256" key="4">
    <source>
        <dbReference type="ARBA" id="ARBA00022676"/>
    </source>
</evidence>
<dbReference type="InterPro" id="IPR035584">
    <property type="entry name" value="PurF_N"/>
</dbReference>
<dbReference type="Gene3D" id="3.40.50.2020">
    <property type="match status" value="1"/>
</dbReference>
<dbReference type="GO" id="GO:0006189">
    <property type="term" value="P:'de novo' IMP biosynthetic process"/>
    <property type="evidence" value="ECO:0007669"/>
    <property type="project" value="UniProtKB-UniPathway"/>
</dbReference>
<evidence type="ECO:0000256" key="1">
    <source>
        <dbReference type="ARBA" id="ARBA00005209"/>
    </source>
</evidence>
<evidence type="ECO:0000256" key="7">
    <source>
        <dbReference type="ARBA" id="ARBA00022962"/>
    </source>
</evidence>
<dbReference type="PANTHER" id="PTHR11907">
    <property type="entry name" value="AMIDOPHOSPHORIBOSYLTRANSFERASE"/>
    <property type="match status" value="1"/>
</dbReference>
<keyword evidence="5 9" id="KW-0808">Transferase</keyword>
<comment type="pathway">
    <text evidence="1">Purine metabolism; IMP biosynthesis via de novo pathway; N(1)-(5-phospho-D-ribosyl)glycinamide from 5-phospho-alpha-D-ribose 1-diphosphate: step 1/2.</text>
</comment>
<keyword evidence="4 9" id="KW-0328">Glycosyltransferase</keyword>
<evidence type="ECO:0000313" key="9">
    <source>
        <dbReference type="EMBL" id="VAX22974.1"/>
    </source>
</evidence>
<evidence type="ECO:0000256" key="2">
    <source>
        <dbReference type="ARBA" id="ARBA00010138"/>
    </source>
</evidence>
<dbReference type="EC" id="2.4.2.14" evidence="3"/>
<dbReference type="PIRSF" id="PIRSF000485">
    <property type="entry name" value="Amd_phspho_trans"/>
    <property type="match status" value="1"/>
</dbReference>
<dbReference type="NCBIfam" id="TIGR01134">
    <property type="entry name" value="purF"/>
    <property type="match status" value="1"/>
</dbReference>
<dbReference type="UniPathway" id="UPA00074">
    <property type="reaction ID" value="UER00124"/>
</dbReference>
<protein>
    <recommendedName>
        <fullName evidence="3">amidophosphoribosyltransferase</fullName>
        <ecNumber evidence="3">2.4.2.14</ecNumber>
    </recommendedName>
</protein>
<feature type="domain" description="Glutamine amidotransferase type-2" evidence="8">
    <location>
        <begin position="10"/>
        <end position="228"/>
    </location>
</feature>
<evidence type="ECO:0000256" key="5">
    <source>
        <dbReference type="ARBA" id="ARBA00022679"/>
    </source>
</evidence>
<keyword evidence="7" id="KW-0315">Glutamine amidotransferase</keyword>
<dbReference type="HAMAP" id="MF_01931">
    <property type="entry name" value="PurF"/>
    <property type="match status" value="1"/>
</dbReference>
<dbReference type="SUPFAM" id="SSF56235">
    <property type="entry name" value="N-terminal nucleophile aminohydrolases (Ntn hydrolases)"/>
    <property type="match status" value="1"/>
</dbReference>
<gene>
    <name evidence="9" type="ORF">MNBD_NITROSPINAE01-793</name>
</gene>
<dbReference type="AlphaFoldDB" id="A0A3B1CFY5"/>
<organism evidence="9">
    <name type="scientific">hydrothermal vent metagenome</name>
    <dbReference type="NCBI Taxonomy" id="652676"/>
    <lineage>
        <taxon>unclassified sequences</taxon>
        <taxon>metagenomes</taxon>
        <taxon>ecological metagenomes</taxon>
    </lineage>
</organism>
<name>A0A3B1CFY5_9ZZZZ</name>